<dbReference type="EMBL" id="AAXG02000032">
    <property type="protein sequence ID" value="EDM98676.1"/>
    <property type="molecule type" value="Genomic_DNA"/>
</dbReference>
<protein>
    <submittedName>
        <fullName evidence="1">Uncharacterized protein</fullName>
    </submittedName>
</protein>
<organism evidence="1 2">
    <name type="scientific">Pseudoflavonifractor capillosus ATCC 29799</name>
    <dbReference type="NCBI Taxonomy" id="411467"/>
    <lineage>
        <taxon>Bacteria</taxon>
        <taxon>Bacillati</taxon>
        <taxon>Bacillota</taxon>
        <taxon>Clostridia</taxon>
        <taxon>Eubacteriales</taxon>
        <taxon>Oscillospiraceae</taxon>
        <taxon>Pseudoflavonifractor</taxon>
    </lineage>
</organism>
<comment type="caution">
    <text evidence="1">The sequence shown here is derived from an EMBL/GenBank/DDBJ whole genome shotgun (WGS) entry which is preliminary data.</text>
</comment>
<proteinExistence type="predicted"/>
<dbReference type="AlphaFoldDB" id="A6NZ27"/>
<dbReference type="Proteomes" id="UP000003639">
    <property type="component" value="Unassembled WGS sequence"/>
</dbReference>
<reference evidence="1 2" key="1">
    <citation type="submission" date="2007-04" db="EMBL/GenBank/DDBJ databases">
        <authorList>
            <person name="Fulton L."/>
            <person name="Clifton S."/>
            <person name="Fulton B."/>
            <person name="Xu J."/>
            <person name="Minx P."/>
            <person name="Pepin K.H."/>
            <person name="Johnson M."/>
            <person name="Thiruvilangam P."/>
            <person name="Bhonagiri V."/>
            <person name="Nash W.E."/>
            <person name="Mardis E.R."/>
            <person name="Wilson R.K."/>
        </authorList>
    </citation>
    <scope>NUCLEOTIDE SEQUENCE [LARGE SCALE GENOMIC DNA]</scope>
    <source>
        <strain evidence="1 2">ATCC 29799</strain>
    </source>
</reference>
<sequence length="85" mass="9662">MLRRLSETAEHIFLPDPDREGERSVRFPQKGKGAEEAKMLLCLKGKKIAKTLRFPVFLCLTIRWTYAIISNCAGMSALSVSKRCF</sequence>
<reference evidence="1 2" key="2">
    <citation type="submission" date="2007-06" db="EMBL/GenBank/DDBJ databases">
        <title>Draft genome sequence of Pseudoflavonifractor capillosus ATCC 29799.</title>
        <authorList>
            <person name="Sudarsanam P."/>
            <person name="Ley R."/>
            <person name="Guruge J."/>
            <person name="Turnbaugh P.J."/>
            <person name="Mahowald M."/>
            <person name="Liep D."/>
            <person name="Gordon J."/>
        </authorList>
    </citation>
    <scope>NUCLEOTIDE SEQUENCE [LARGE SCALE GENOMIC DNA]</scope>
    <source>
        <strain evidence="1 2">ATCC 29799</strain>
    </source>
</reference>
<gene>
    <name evidence="1" type="ORF">BACCAP_03478</name>
</gene>
<accession>A6NZ27</accession>
<evidence type="ECO:0000313" key="1">
    <source>
        <dbReference type="EMBL" id="EDM98676.1"/>
    </source>
</evidence>
<name>A6NZ27_9FIRM</name>
<keyword evidence="2" id="KW-1185">Reference proteome</keyword>
<dbReference type="STRING" id="411467.BACCAP_03478"/>
<evidence type="ECO:0000313" key="2">
    <source>
        <dbReference type="Proteomes" id="UP000003639"/>
    </source>
</evidence>